<reference evidence="1" key="1">
    <citation type="submission" date="2019-12" db="EMBL/GenBank/DDBJ databases">
        <title>Genome sequencing and annotation of Brassica cretica.</title>
        <authorList>
            <person name="Studholme D.J."/>
            <person name="Sarris P."/>
        </authorList>
    </citation>
    <scope>NUCLEOTIDE SEQUENCE</scope>
    <source>
        <strain evidence="1">PFS-109/04</strain>
        <tissue evidence="1">Leaf</tissue>
    </source>
</reference>
<organism evidence="1 2">
    <name type="scientific">Brassica cretica</name>
    <name type="common">Mustard</name>
    <dbReference type="NCBI Taxonomy" id="69181"/>
    <lineage>
        <taxon>Eukaryota</taxon>
        <taxon>Viridiplantae</taxon>
        <taxon>Streptophyta</taxon>
        <taxon>Embryophyta</taxon>
        <taxon>Tracheophyta</taxon>
        <taxon>Spermatophyta</taxon>
        <taxon>Magnoliopsida</taxon>
        <taxon>eudicotyledons</taxon>
        <taxon>Gunneridae</taxon>
        <taxon>Pentapetalae</taxon>
        <taxon>rosids</taxon>
        <taxon>malvids</taxon>
        <taxon>Brassicales</taxon>
        <taxon>Brassicaceae</taxon>
        <taxon>Brassiceae</taxon>
        <taxon>Brassica</taxon>
    </lineage>
</organism>
<evidence type="ECO:0000313" key="2">
    <source>
        <dbReference type="Proteomes" id="UP000712600"/>
    </source>
</evidence>
<name>A0A8S9NSB8_BRACR</name>
<dbReference type="Proteomes" id="UP000712600">
    <property type="component" value="Unassembled WGS sequence"/>
</dbReference>
<dbReference type="AlphaFoldDB" id="A0A8S9NSB8"/>
<proteinExistence type="predicted"/>
<evidence type="ECO:0000313" key="1">
    <source>
        <dbReference type="EMBL" id="KAF3503973.1"/>
    </source>
</evidence>
<accession>A0A8S9NSB8</accession>
<gene>
    <name evidence="1" type="ORF">F2Q69_00045027</name>
</gene>
<comment type="caution">
    <text evidence="1">The sequence shown here is derived from an EMBL/GenBank/DDBJ whole genome shotgun (WGS) entry which is preliminary data.</text>
</comment>
<sequence length="49" mass="5994">MNLWEPSSRRYLFIGFRSQKAEEYRDPRLEEEEEKEIRVFLNVGDEDGE</sequence>
<protein>
    <submittedName>
        <fullName evidence="1">Uncharacterized protein</fullName>
    </submittedName>
</protein>
<dbReference type="EMBL" id="QGKX02001621">
    <property type="protein sequence ID" value="KAF3503973.1"/>
    <property type="molecule type" value="Genomic_DNA"/>
</dbReference>